<dbReference type="KEGG" id="euz:DVS28_a3860"/>
<dbReference type="EMBL" id="CP031165">
    <property type="protein sequence ID" value="AXV08532.1"/>
    <property type="molecule type" value="Genomic_DNA"/>
</dbReference>
<keyword evidence="11" id="KW-1185">Reference proteome</keyword>
<evidence type="ECO:0000256" key="3">
    <source>
        <dbReference type="ARBA" id="ARBA00022448"/>
    </source>
</evidence>
<name>A0A346Y235_9ACTN</name>
<dbReference type="PANTHER" id="PTHR32024:SF2">
    <property type="entry name" value="TRK SYSTEM POTASSIUM UPTAKE PROTEIN TRKG-RELATED"/>
    <property type="match status" value="1"/>
</dbReference>
<keyword evidence="5 9" id="KW-0812">Transmembrane</keyword>
<feature type="transmembrane region" description="Helical" evidence="9">
    <location>
        <begin position="186"/>
        <end position="211"/>
    </location>
</feature>
<evidence type="ECO:0000256" key="6">
    <source>
        <dbReference type="ARBA" id="ARBA00022989"/>
    </source>
</evidence>
<comment type="similarity">
    <text evidence="2">Belongs to the TrkH potassium transport family.</text>
</comment>
<sequence length="501" mass="53568">MLIRPDAGDFRLILLYTSRVVYGVGLAMLVPAAVAVAFGERMDAWSFVLAASLAIGIGRLSEMFLQTRRPLNTSHALASVASSWLVVPLFGALPLVLSGHYVSYLDAYFEAMSGFATIGLTLANDLDHMSRSVNLWRHLMQFIGGQGIVVIVLTAFSSGAARLGTLYSGEGREDVILPNIVRTARFIWRVALVYGVIGTGVLWAALIAAGLGVGEGLYHGVNLFMAAFDTGGFSTQSSSVAFYRSQLVETVLLVIMTAGAFSFALHYQLWQGRRRELLANTETRTVFLSTLLLLAIAALGLARTETFTGFFELYRHTLFQVVSAHTTTGLATVPGRLFVTDWGALAPASIVAAMAIGGMAGSTAGGIKGIRLGVVLKGLKADVRRVLLPENAVVMETYHAGVRKIVQGPQVRDAALLLLLWLGLYLVGALVGLFYGYPLELSLFESTAAASSGGLSIGIVRPDLETPLKLVYIAQMVVGRLEFIAVFALIGYAVSVVRGKV</sequence>
<dbReference type="GO" id="GO:0008324">
    <property type="term" value="F:monoatomic cation transmembrane transporter activity"/>
    <property type="evidence" value="ECO:0007669"/>
    <property type="project" value="InterPro"/>
</dbReference>
<evidence type="ECO:0000256" key="1">
    <source>
        <dbReference type="ARBA" id="ARBA00004651"/>
    </source>
</evidence>
<feature type="transmembrane region" description="Helical" evidence="9">
    <location>
        <begin position="470"/>
        <end position="494"/>
    </location>
</feature>
<gene>
    <name evidence="10" type="ORF">DVS28_a3860</name>
</gene>
<feature type="transmembrane region" description="Helical" evidence="9">
    <location>
        <begin position="77"/>
        <end position="97"/>
    </location>
</feature>
<evidence type="ECO:0000256" key="8">
    <source>
        <dbReference type="ARBA" id="ARBA00023136"/>
    </source>
</evidence>
<evidence type="ECO:0000256" key="5">
    <source>
        <dbReference type="ARBA" id="ARBA00022692"/>
    </source>
</evidence>
<keyword evidence="6 9" id="KW-1133">Transmembrane helix</keyword>
<keyword evidence="4" id="KW-1003">Cell membrane</keyword>
<evidence type="ECO:0000256" key="2">
    <source>
        <dbReference type="ARBA" id="ARBA00009137"/>
    </source>
</evidence>
<feature type="transmembrane region" description="Helical" evidence="9">
    <location>
        <begin position="44"/>
        <end position="65"/>
    </location>
</feature>
<feature type="transmembrane region" description="Helical" evidence="9">
    <location>
        <begin position="414"/>
        <end position="437"/>
    </location>
</feature>
<reference evidence="10 11" key="1">
    <citation type="submission" date="2018-09" db="EMBL/GenBank/DDBJ databases">
        <title>Complete genome sequence of Euzebya sp. DY32-46 isolated from seawater of Pacific Ocean.</title>
        <authorList>
            <person name="Xu L."/>
            <person name="Wu Y.-H."/>
            <person name="Xu X.-W."/>
        </authorList>
    </citation>
    <scope>NUCLEOTIDE SEQUENCE [LARGE SCALE GENOMIC DNA]</scope>
    <source>
        <strain evidence="10 11">DY32-46</strain>
    </source>
</reference>
<dbReference type="RefSeq" id="WP_114592859.1">
    <property type="nucleotide sequence ID" value="NZ_CAXIBR010000110.1"/>
</dbReference>
<evidence type="ECO:0000313" key="11">
    <source>
        <dbReference type="Proteomes" id="UP000264006"/>
    </source>
</evidence>
<feature type="transmembrane region" description="Helical" evidence="9">
    <location>
        <begin position="285"/>
        <end position="302"/>
    </location>
</feature>
<evidence type="ECO:0000256" key="7">
    <source>
        <dbReference type="ARBA" id="ARBA00023065"/>
    </source>
</evidence>
<dbReference type="AlphaFoldDB" id="A0A346Y235"/>
<dbReference type="InterPro" id="IPR003445">
    <property type="entry name" value="Cat_transpt"/>
</dbReference>
<evidence type="ECO:0000256" key="4">
    <source>
        <dbReference type="ARBA" id="ARBA00022475"/>
    </source>
</evidence>
<proteinExistence type="inferred from homology"/>
<feature type="transmembrane region" description="Helical" evidence="9">
    <location>
        <begin position="139"/>
        <end position="165"/>
    </location>
</feature>
<keyword evidence="7" id="KW-0406">Ion transport</keyword>
<feature type="transmembrane region" description="Helical" evidence="9">
    <location>
        <begin position="20"/>
        <end position="38"/>
    </location>
</feature>
<dbReference type="Pfam" id="PF02386">
    <property type="entry name" value="TrkH"/>
    <property type="match status" value="1"/>
</dbReference>
<evidence type="ECO:0000313" key="10">
    <source>
        <dbReference type="EMBL" id="AXV08532.1"/>
    </source>
</evidence>
<dbReference type="OrthoDB" id="9810952at2"/>
<dbReference type="Proteomes" id="UP000264006">
    <property type="component" value="Chromosome"/>
</dbReference>
<feature type="transmembrane region" description="Helical" evidence="9">
    <location>
        <begin position="247"/>
        <end position="265"/>
    </location>
</feature>
<dbReference type="GO" id="GO:0030001">
    <property type="term" value="P:metal ion transport"/>
    <property type="evidence" value="ECO:0007669"/>
    <property type="project" value="UniProtKB-ARBA"/>
</dbReference>
<dbReference type="PANTHER" id="PTHR32024">
    <property type="entry name" value="TRK SYSTEM POTASSIUM UPTAKE PROTEIN TRKG-RELATED"/>
    <property type="match status" value="1"/>
</dbReference>
<protein>
    <submittedName>
        <fullName evidence="10">Potassium uptake protein TrkH</fullName>
    </submittedName>
</protein>
<comment type="subcellular location">
    <subcellularLocation>
        <location evidence="1">Cell membrane</location>
        <topology evidence="1">Multi-pass membrane protein</topology>
    </subcellularLocation>
</comment>
<keyword evidence="8 9" id="KW-0472">Membrane</keyword>
<keyword evidence="3" id="KW-0813">Transport</keyword>
<evidence type="ECO:0000256" key="9">
    <source>
        <dbReference type="SAM" id="Phobius"/>
    </source>
</evidence>
<dbReference type="GO" id="GO:0005886">
    <property type="term" value="C:plasma membrane"/>
    <property type="evidence" value="ECO:0007669"/>
    <property type="project" value="UniProtKB-SubCell"/>
</dbReference>
<accession>A0A346Y235</accession>
<organism evidence="10 11">
    <name type="scientific">Euzebya pacifica</name>
    <dbReference type="NCBI Taxonomy" id="1608957"/>
    <lineage>
        <taxon>Bacteria</taxon>
        <taxon>Bacillati</taxon>
        <taxon>Actinomycetota</taxon>
        <taxon>Nitriliruptoria</taxon>
        <taxon>Euzebyales</taxon>
    </lineage>
</organism>